<dbReference type="Proteomes" id="UP000618460">
    <property type="component" value="Unassembled WGS sequence"/>
</dbReference>
<dbReference type="InterPro" id="IPR014198">
    <property type="entry name" value="Spore_III_AB"/>
</dbReference>
<dbReference type="AlphaFoldDB" id="A0A917TVY1"/>
<dbReference type="NCBIfam" id="TIGR02833">
    <property type="entry name" value="spore_III_AB"/>
    <property type="match status" value="1"/>
</dbReference>
<evidence type="ECO:0000313" key="2">
    <source>
        <dbReference type="Proteomes" id="UP000618460"/>
    </source>
</evidence>
<evidence type="ECO:0000313" key="1">
    <source>
        <dbReference type="EMBL" id="GGM40212.1"/>
    </source>
</evidence>
<organism evidence="1 2">
    <name type="scientific">Paraliobacillus quinghaiensis</name>
    <dbReference type="NCBI Taxonomy" id="470815"/>
    <lineage>
        <taxon>Bacteria</taxon>
        <taxon>Bacillati</taxon>
        <taxon>Bacillota</taxon>
        <taxon>Bacilli</taxon>
        <taxon>Bacillales</taxon>
        <taxon>Bacillaceae</taxon>
        <taxon>Paraliobacillus</taxon>
    </lineage>
</organism>
<gene>
    <name evidence="1" type="primary">spoIIIAB</name>
    <name evidence="1" type="ORF">GCM10011351_27880</name>
</gene>
<keyword evidence="2" id="KW-1185">Reference proteome</keyword>
<reference evidence="1" key="1">
    <citation type="journal article" date="2014" name="Int. J. Syst. Evol. Microbiol.">
        <title>Complete genome sequence of Corynebacterium casei LMG S-19264T (=DSM 44701T), isolated from a smear-ripened cheese.</title>
        <authorList>
            <consortium name="US DOE Joint Genome Institute (JGI-PGF)"/>
            <person name="Walter F."/>
            <person name="Albersmeier A."/>
            <person name="Kalinowski J."/>
            <person name="Ruckert C."/>
        </authorList>
    </citation>
    <scope>NUCLEOTIDE SEQUENCE</scope>
    <source>
        <strain evidence="1">CGMCC 1.6333</strain>
    </source>
</reference>
<proteinExistence type="predicted"/>
<dbReference type="Pfam" id="PF09548">
    <property type="entry name" value="Spore_III_AB"/>
    <property type="match status" value="1"/>
</dbReference>
<accession>A0A917TVY1</accession>
<reference evidence="1" key="2">
    <citation type="submission" date="2020-09" db="EMBL/GenBank/DDBJ databases">
        <authorList>
            <person name="Sun Q."/>
            <person name="Zhou Y."/>
        </authorList>
    </citation>
    <scope>NUCLEOTIDE SEQUENCE</scope>
    <source>
        <strain evidence="1">CGMCC 1.6333</strain>
    </source>
</reference>
<comment type="caution">
    <text evidence="1">The sequence shown here is derived from an EMBL/GenBank/DDBJ whole genome shotgun (WGS) entry which is preliminary data.</text>
</comment>
<name>A0A917TVY1_9BACI</name>
<dbReference type="EMBL" id="BMLG01000022">
    <property type="protein sequence ID" value="GGM40212.1"/>
    <property type="molecule type" value="Genomic_DNA"/>
</dbReference>
<sequence length="161" mass="18502">MIATTWVGFELANQLNNRPKQIRQLKNALQIVEAEIVYSQAPLEEAFRIVAKQIPNPIASFFQAISQELLQQTADLPTIWEEEIARFFPNLALGNDEKELMQQFGRTLGQHDITQQKKHIQLAFTHLDRALEEAQDNQQRYGRMVKSLGFLTGLFIVLLLL</sequence>
<dbReference type="PIRSF" id="PIRSF021435">
    <property type="entry name" value="SpoIIIAB"/>
    <property type="match status" value="1"/>
</dbReference>
<protein>
    <submittedName>
        <fullName evidence="1">Stage III sporulation protein AB</fullName>
    </submittedName>
</protein>